<dbReference type="AlphaFoldDB" id="A0A3M7SWL6"/>
<dbReference type="EMBL" id="REGN01000667">
    <property type="protein sequence ID" value="RNA40173.1"/>
    <property type="molecule type" value="Genomic_DNA"/>
</dbReference>
<name>A0A3M7SWL6_BRAPC</name>
<protein>
    <submittedName>
        <fullName evidence="1">Uncharacterized protein</fullName>
    </submittedName>
</protein>
<proteinExistence type="predicted"/>
<keyword evidence="2" id="KW-1185">Reference proteome</keyword>
<dbReference type="Proteomes" id="UP000276133">
    <property type="component" value="Unassembled WGS sequence"/>
</dbReference>
<evidence type="ECO:0000313" key="1">
    <source>
        <dbReference type="EMBL" id="RNA40173.1"/>
    </source>
</evidence>
<reference evidence="1 2" key="1">
    <citation type="journal article" date="2018" name="Sci. Rep.">
        <title>Genomic signatures of local adaptation to the degree of environmental predictability in rotifers.</title>
        <authorList>
            <person name="Franch-Gras L."/>
            <person name="Hahn C."/>
            <person name="Garcia-Roger E.M."/>
            <person name="Carmona M.J."/>
            <person name="Serra M."/>
            <person name="Gomez A."/>
        </authorList>
    </citation>
    <scope>NUCLEOTIDE SEQUENCE [LARGE SCALE GENOMIC DNA]</scope>
    <source>
        <strain evidence="1">HYR1</strain>
    </source>
</reference>
<sequence length="191" mass="22685">MDALMSKHCGLMSKIKKKGHGNLKKGFLNPLWAFKRWGCCCSEGPGCIPKLVKKCPVFRKKEKFKIIFDSTEAVRNEFRCSFQSNDNGYKSTIPRSVLITFFYCKNFHCISQRHFKSLISHEITQRELFFVFHFKSPQNAFRLTKLFIVCMRMNRKFLNVYRARLKTKRDFNNIFSHLLSNNYCIFWARAH</sequence>
<comment type="caution">
    <text evidence="1">The sequence shown here is derived from an EMBL/GenBank/DDBJ whole genome shotgun (WGS) entry which is preliminary data.</text>
</comment>
<gene>
    <name evidence="1" type="ORF">BpHYR1_013809</name>
</gene>
<organism evidence="1 2">
    <name type="scientific">Brachionus plicatilis</name>
    <name type="common">Marine rotifer</name>
    <name type="synonym">Brachionus muelleri</name>
    <dbReference type="NCBI Taxonomy" id="10195"/>
    <lineage>
        <taxon>Eukaryota</taxon>
        <taxon>Metazoa</taxon>
        <taxon>Spiralia</taxon>
        <taxon>Gnathifera</taxon>
        <taxon>Rotifera</taxon>
        <taxon>Eurotatoria</taxon>
        <taxon>Monogononta</taxon>
        <taxon>Pseudotrocha</taxon>
        <taxon>Ploima</taxon>
        <taxon>Brachionidae</taxon>
        <taxon>Brachionus</taxon>
    </lineage>
</organism>
<accession>A0A3M7SWL6</accession>
<evidence type="ECO:0000313" key="2">
    <source>
        <dbReference type="Proteomes" id="UP000276133"/>
    </source>
</evidence>